<evidence type="ECO:0000313" key="1">
    <source>
        <dbReference type="EMBL" id="NIK90104.1"/>
    </source>
</evidence>
<accession>A0A846N291</accession>
<comment type="caution">
    <text evidence="1">The sequence shown here is derived from an EMBL/GenBank/DDBJ whole genome shotgun (WGS) entry which is preliminary data.</text>
</comment>
<evidence type="ECO:0000313" key="2">
    <source>
        <dbReference type="Proteomes" id="UP000570514"/>
    </source>
</evidence>
<dbReference type="EMBL" id="JAASRM010000001">
    <property type="protein sequence ID" value="NIK90104.1"/>
    <property type="molecule type" value="Genomic_DNA"/>
</dbReference>
<dbReference type="Proteomes" id="UP000570514">
    <property type="component" value="Unassembled WGS sequence"/>
</dbReference>
<name>A0A846N291_9PROT</name>
<proteinExistence type="predicted"/>
<dbReference type="RefSeq" id="WP_167084382.1">
    <property type="nucleotide sequence ID" value="NZ_BAAADC010000001.1"/>
</dbReference>
<reference evidence="1 2" key="1">
    <citation type="submission" date="2020-03" db="EMBL/GenBank/DDBJ databases">
        <title>Genomic Encyclopedia of Type Strains, Phase IV (KMG-IV): sequencing the most valuable type-strain genomes for metagenomic binning, comparative biology and taxonomic classification.</title>
        <authorList>
            <person name="Goeker M."/>
        </authorList>
    </citation>
    <scope>NUCLEOTIDE SEQUENCE [LARGE SCALE GENOMIC DNA]</scope>
    <source>
        <strain evidence="1 2">DSM 19867</strain>
    </source>
</reference>
<dbReference type="AlphaFoldDB" id="A0A846N291"/>
<protein>
    <submittedName>
        <fullName evidence="1">Uncharacterized protein</fullName>
    </submittedName>
</protein>
<sequence length="295" mass="33902">MGENQQLWKEHFQIQSMVDLDFVIGQMIGYPIGMTRDSPAEFRRRVTAAGISYFLQLRSIDYALRRYVEPAMYEEMSVTCGDQTSDYLRNCSDVMVEELKLLHTTEELTFGIFAAEISLYRVPHALDTARMLANRGLLLEMLPILRLCLEMIAWGAAAFSLSDDEKIKALKAQRCVSQLKPVYATAGKLYGYLSRFTHWGFEVHREFLITEEDHVGVLNASVRYRAIGLSLCLVVLDVMMAVIRHLYPSECDRIMCRIQGEQLDDNNRNTAKHLADIVNLTDLEEIREIRQLMFS</sequence>
<gene>
    <name evidence="1" type="ORF">FHS83_003422</name>
</gene>
<organism evidence="1 2">
    <name type="scientific">Rhizomicrobium palustre</name>
    <dbReference type="NCBI Taxonomy" id="189966"/>
    <lineage>
        <taxon>Bacteria</taxon>
        <taxon>Pseudomonadati</taxon>
        <taxon>Pseudomonadota</taxon>
        <taxon>Alphaproteobacteria</taxon>
        <taxon>Micropepsales</taxon>
        <taxon>Micropepsaceae</taxon>
        <taxon>Rhizomicrobium</taxon>
    </lineage>
</organism>
<keyword evidence="2" id="KW-1185">Reference proteome</keyword>